<dbReference type="InterPro" id="IPR038538">
    <property type="entry name" value="MTERF_sf"/>
</dbReference>
<keyword evidence="2" id="KW-0805">Transcription regulation</keyword>
<dbReference type="AlphaFoldDB" id="A0AAV6XDW9"/>
<keyword evidence="2" id="KW-0804">Transcription</keyword>
<dbReference type="GO" id="GO:0003676">
    <property type="term" value="F:nucleic acid binding"/>
    <property type="evidence" value="ECO:0007669"/>
    <property type="project" value="InterPro"/>
</dbReference>
<gene>
    <name evidence="4" type="ORF">BUALT_Bualt08G0027000</name>
</gene>
<dbReference type="Proteomes" id="UP000826271">
    <property type="component" value="Unassembled WGS sequence"/>
</dbReference>
<evidence type="ECO:0000313" key="4">
    <source>
        <dbReference type="EMBL" id="KAG8377380.1"/>
    </source>
</evidence>
<evidence type="ECO:0000313" key="5">
    <source>
        <dbReference type="Proteomes" id="UP000826271"/>
    </source>
</evidence>
<evidence type="ECO:0000256" key="2">
    <source>
        <dbReference type="ARBA" id="ARBA00022472"/>
    </source>
</evidence>
<evidence type="ECO:0000256" key="1">
    <source>
        <dbReference type="ARBA" id="ARBA00007692"/>
    </source>
</evidence>
<dbReference type="SMART" id="SM00733">
    <property type="entry name" value="Mterf"/>
    <property type="match status" value="7"/>
</dbReference>
<dbReference type="GO" id="GO:0006353">
    <property type="term" value="P:DNA-templated transcription termination"/>
    <property type="evidence" value="ECO:0007669"/>
    <property type="project" value="UniProtKB-KW"/>
</dbReference>
<dbReference type="PANTHER" id="PTHR13068:SF130">
    <property type="entry name" value="TRANSCRIPTION TERMINATION FACTOR MTERF6, CHLOROPLASTIC_MITOCHONDRIAL-LIKE"/>
    <property type="match status" value="1"/>
</dbReference>
<dbReference type="EMBL" id="WHWC01000008">
    <property type="protein sequence ID" value="KAG8377380.1"/>
    <property type="molecule type" value="Genomic_DNA"/>
</dbReference>
<dbReference type="Pfam" id="PF02536">
    <property type="entry name" value="mTERF"/>
    <property type="match status" value="1"/>
</dbReference>
<keyword evidence="3" id="KW-0809">Transit peptide</keyword>
<sequence>MMMTTTAQVVRQKGTSTSSSCLLLKNCSSLLFKSNFSGLKFYSTTCREKVAATATVYDLLLHKHHFSPDAASRLASVLPPRLRNPQKSDSVLSFFKHNGFSNTHLEKIVKYRPSLISANLDKFIKPKIKIFQDLGLSAHDIAHIIANDPSILYRSTDNRVIPSLAVLKGLLGSNEEVAKLVRKSGWFLIKDLDKSMVPNIQFLKSCSVSMEQIIRSLYSFPRFLLHKPKIMRKCAEKVEEMGVKRSSKMFIHAVRVVGSMTNETWELKLQAFRDMGFSEDDILKAFRRAPLVFAVSEKKMKNVKEVLVSSGKYDMSCIINHPTSLICSTEKRYNPRLQVLGILESKNLITVWPRFTTFFNISDDKFFQKFVSPYLDEVGDAFLAKREVKLV</sequence>
<name>A0AAV6XDW9_9LAMI</name>
<accession>A0AAV6XDW9</accession>
<dbReference type="Gene3D" id="1.25.70.10">
    <property type="entry name" value="Transcription termination factor 3, mitochondrial"/>
    <property type="match status" value="1"/>
</dbReference>
<protein>
    <submittedName>
        <fullName evidence="4">Uncharacterized protein</fullName>
    </submittedName>
</protein>
<keyword evidence="2" id="KW-0806">Transcription termination</keyword>
<dbReference type="FunFam" id="1.25.70.10:FF:000001">
    <property type="entry name" value="Mitochondrial transcription termination factor-like"/>
    <property type="match status" value="1"/>
</dbReference>
<evidence type="ECO:0000256" key="3">
    <source>
        <dbReference type="ARBA" id="ARBA00022946"/>
    </source>
</evidence>
<comment type="similarity">
    <text evidence="1">Belongs to the mTERF family.</text>
</comment>
<proteinExistence type="inferred from homology"/>
<organism evidence="4 5">
    <name type="scientific">Buddleja alternifolia</name>
    <dbReference type="NCBI Taxonomy" id="168488"/>
    <lineage>
        <taxon>Eukaryota</taxon>
        <taxon>Viridiplantae</taxon>
        <taxon>Streptophyta</taxon>
        <taxon>Embryophyta</taxon>
        <taxon>Tracheophyta</taxon>
        <taxon>Spermatophyta</taxon>
        <taxon>Magnoliopsida</taxon>
        <taxon>eudicotyledons</taxon>
        <taxon>Gunneridae</taxon>
        <taxon>Pentapetalae</taxon>
        <taxon>asterids</taxon>
        <taxon>lamiids</taxon>
        <taxon>Lamiales</taxon>
        <taxon>Scrophulariaceae</taxon>
        <taxon>Buddlejeae</taxon>
        <taxon>Buddleja</taxon>
    </lineage>
</organism>
<reference evidence="4" key="1">
    <citation type="submission" date="2019-10" db="EMBL/GenBank/DDBJ databases">
        <authorList>
            <person name="Zhang R."/>
            <person name="Pan Y."/>
            <person name="Wang J."/>
            <person name="Ma R."/>
            <person name="Yu S."/>
        </authorList>
    </citation>
    <scope>NUCLEOTIDE SEQUENCE</scope>
    <source>
        <strain evidence="4">LA-IB0</strain>
        <tissue evidence="4">Leaf</tissue>
    </source>
</reference>
<dbReference type="InterPro" id="IPR003690">
    <property type="entry name" value="MTERF"/>
</dbReference>
<dbReference type="PANTHER" id="PTHR13068">
    <property type="entry name" value="CGI-12 PROTEIN-RELATED"/>
    <property type="match status" value="1"/>
</dbReference>
<keyword evidence="5" id="KW-1185">Reference proteome</keyword>
<comment type="caution">
    <text evidence="4">The sequence shown here is derived from an EMBL/GenBank/DDBJ whole genome shotgun (WGS) entry which is preliminary data.</text>
</comment>